<dbReference type="Gene3D" id="3.90.176.10">
    <property type="entry name" value="Toxin ADP-ribosyltransferase, Chain A, domain 1"/>
    <property type="match status" value="1"/>
</dbReference>
<accession>A0A7S3FTP5</accession>
<sequence length="185" mass="21637">MYTMESFLYREVNRASRERDVSKVETLGPYAWVLRKIVEVGQLLRKKSKWEDSQLILFRGLGIFREQLEDIIKAKEQQSFIILEGFQSSSLKKSVAEVFALQQRNKVNGRVPCVYLIEFFDSLFYFDMNSKVFSAFYTSEREILLMDGLQYQVINVKDLTAVEGYGYYYIHLRCSGNNNKLGVSE</sequence>
<dbReference type="EMBL" id="HBIA01001361">
    <property type="protein sequence ID" value="CAE0228940.1"/>
    <property type="molecule type" value="Transcribed_RNA"/>
</dbReference>
<reference evidence="1" key="1">
    <citation type="submission" date="2021-01" db="EMBL/GenBank/DDBJ databases">
        <authorList>
            <person name="Corre E."/>
            <person name="Pelletier E."/>
            <person name="Niang G."/>
            <person name="Scheremetjew M."/>
            <person name="Finn R."/>
            <person name="Kale V."/>
            <person name="Holt S."/>
            <person name="Cochrane G."/>
            <person name="Meng A."/>
            <person name="Brown T."/>
            <person name="Cohen L."/>
        </authorList>
    </citation>
    <scope>NUCLEOTIDE SEQUENCE</scope>
    <source>
        <strain evidence="1">Ras09</strain>
    </source>
</reference>
<dbReference type="PROSITE" id="PS51996">
    <property type="entry name" value="TR_MART"/>
    <property type="match status" value="1"/>
</dbReference>
<proteinExistence type="predicted"/>
<protein>
    <recommendedName>
        <fullName evidence="2">NAD(+)--protein-arginine ADP-ribosyltransferase</fullName>
    </recommendedName>
</protein>
<name>A0A7S3FTP5_9SPIT</name>
<evidence type="ECO:0008006" key="2">
    <source>
        <dbReference type="Google" id="ProtNLM"/>
    </source>
</evidence>
<organism evidence="1">
    <name type="scientific">Strombidium rassoulzadegani</name>
    <dbReference type="NCBI Taxonomy" id="1082188"/>
    <lineage>
        <taxon>Eukaryota</taxon>
        <taxon>Sar</taxon>
        <taxon>Alveolata</taxon>
        <taxon>Ciliophora</taxon>
        <taxon>Intramacronucleata</taxon>
        <taxon>Spirotrichea</taxon>
        <taxon>Oligotrichia</taxon>
        <taxon>Strombidiidae</taxon>
        <taxon>Strombidium</taxon>
    </lineage>
</organism>
<dbReference type="AlphaFoldDB" id="A0A7S3FTP5"/>
<dbReference type="SUPFAM" id="SSF56399">
    <property type="entry name" value="ADP-ribosylation"/>
    <property type="match status" value="1"/>
</dbReference>
<gene>
    <name evidence="1" type="ORF">SRAS04492_LOCUS724</name>
</gene>
<evidence type="ECO:0000313" key="1">
    <source>
        <dbReference type="EMBL" id="CAE0228940.1"/>
    </source>
</evidence>